<gene>
    <name evidence="1" type="ORF">M9H77_17765</name>
</gene>
<dbReference type="EMBL" id="CM044704">
    <property type="protein sequence ID" value="KAI5667912.1"/>
    <property type="molecule type" value="Genomic_DNA"/>
</dbReference>
<evidence type="ECO:0000313" key="1">
    <source>
        <dbReference type="EMBL" id="KAI5667912.1"/>
    </source>
</evidence>
<sequence length="114" mass="13090">MESFQESVTSFQRLVIRSRAKKIEEETQRNEFGRLYKSQLIDHNVSSALRVITIIKKELASYTDIASCSAWDGRLVESQKGLETKVGLREDLIGAPGSVAWLYNEQWHSKLLKF</sequence>
<dbReference type="Proteomes" id="UP001060085">
    <property type="component" value="Linkage Group LG04"/>
</dbReference>
<keyword evidence="2" id="KW-1185">Reference proteome</keyword>
<protein>
    <submittedName>
        <fullName evidence="1">Uncharacterized protein</fullName>
    </submittedName>
</protein>
<evidence type="ECO:0000313" key="2">
    <source>
        <dbReference type="Proteomes" id="UP001060085"/>
    </source>
</evidence>
<name>A0ACC0B5R6_CATRO</name>
<comment type="caution">
    <text evidence="1">The sequence shown here is derived from an EMBL/GenBank/DDBJ whole genome shotgun (WGS) entry which is preliminary data.</text>
</comment>
<reference evidence="2" key="1">
    <citation type="journal article" date="2023" name="Nat. Plants">
        <title>Single-cell RNA sequencing provides a high-resolution roadmap for understanding the multicellular compartmentation of specialized metabolism.</title>
        <authorList>
            <person name="Sun S."/>
            <person name="Shen X."/>
            <person name="Li Y."/>
            <person name="Li Y."/>
            <person name="Wang S."/>
            <person name="Li R."/>
            <person name="Zhang H."/>
            <person name="Shen G."/>
            <person name="Guo B."/>
            <person name="Wei J."/>
            <person name="Xu J."/>
            <person name="St-Pierre B."/>
            <person name="Chen S."/>
            <person name="Sun C."/>
        </authorList>
    </citation>
    <scope>NUCLEOTIDE SEQUENCE [LARGE SCALE GENOMIC DNA]</scope>
</reference>
<proteinExistence type="predicted"/>
<accession>A0ACC0B5R6</accession>
<organism evidence="1 2">
    <name type="scientific">Catharanthus roseus</name>
    <name type="common">Madagascar periwinkle</name>
    <name type="synonym">Vinca rosea</name>
    <dbReference type="NCBI Taxonomy" id="4058"/>
    <lineage>
        <taxon>Eukaryota</taxon>
        <taxon>Viridiplantae</taxon>
        <taxon>Streptophyta</taxon>
        <taxon>Embryophyta</taxon>
        <taxon>Tracheophyta</taxon>
        <taxon>Spermatophyta</taxon>
        <taxon>Magnoliopsida</taxon>
        <taxon>eudicotyledons</taxon>
        <taxon>Gunneridae</taxon>
        <taxon>Pentapetalae</taxon>
        <taxon>asterids</taxon>
        <taxon>lamiids</taxon>
        <taxon>Gentianales</taxon>
        <taxon>Apocynaceae</taxon>
        <taxon>Rauvolfioideae</taxon>
        <taxon>Vinceae</taxon>
        <taxon>Catharanthinae</taxon>
        <taxon>Catharanthus</taxon>
    </lineage>
</organism>